<dbReference type="PANTHER" id="PTHR35527:SF2">
    <property type="entry name" value="HYDROLASE"/>
    <property type="match status" value="1"/>
</dbReference>
<keyword evidence="2 4" id="KW-0378">Hydrolase</keyword>
<dbReference type="OrthoDB" id="1265391at2"/>
<dbReference type="Gene3D" id="3.60.60.10">
    <property type="entry name" value="Penicillin V Acylase, Chain A"/>
    <property type="match status" value="1"/>
</dbReference>
<evidence type="ECO:0000313" key="5">
    <source>
        <dbReference type="Proteomes" id="UP000247903"/>
    </source>
</evidence>
<reference evidence="4 5" key="1">
    <citation type="submission" date="2018-05" db="EMBL/GenBank/DDBJ databases">
        <title>Flavobacterium sp. strain IMCC34759, incomplete genome.</title>
        <authorList>
            <person name="Joung Y."/>
            <person name="Cho J."/>
        </authorList>
    </citation>
    <scope>NUCLEOTIDE SEQUENCE [LARGE SCALE GENOMIC DNA]</scope>
    <source>
        <strain evidence="4 5">IMCC34759</strain>
    </source>
</reference>
<name>A0A2V4BTY3_9FLAO</name>
<organism evidence="4 5">
    <name type="scientific">Flavobacterium cheongpyeongense</name>
    <dbReference type="NCBI Taxonomy" id="2212651"/>
    <lineage>
        <taxon>Bacteria</taxon>
        <taxon>Pseudomonadati</taxon>
        <taxon>Bacteroidota</taxon>
        <taxon>Flavobacteriia</taxon>
        <taxon>Flavobacteriales</taxon>
        <taxon>Flavobacteriaceae</taxon>
        <taxon>Flavobacterium</taxon>
    </lineage>
</organism>
<dbReference type="PANTHER" id="PTHR35527">
    <property type="entry name" value="CHOLOYLGLYCINE HYDROLASE"/>
    <property type="match status" value="1"/>
</dbReference>
<dbReference type="RefSeq" id="WP_110306425.1">
    <property type="nucleotide sequence ID" value="NZ_QJHK01000006.1"/>
</dbReference>
<protein>
    <submittedName>
        <fullName evidence="4">Choloylglycine hydrolase</fullName>
    </submittedName>
</protein>
<sequence>MCTNITIKSEDNNVIVGRSMENAVKLESEIFFRAAGYEYNQESFLEETKLLLDKVPVMDGKRITIKDINSLLLYRWKGKYSFVGLNAKEIDVASHGMNSEGLVTGDMTLTQSEYQSFNEKDEGKLIVYPYLTNWILSTCATCQDVKDNLKEFLVVNPFENAIPGFFFHFPVNDALGNAIVIEYVNGELQIHDNEIGVLTNDPLFPWQRRNLDNYVNISPVNFPSIVYDEDSDKDSKGIRPKGNIFNANTLAQGTGFIGLPGSSTPSDRFVRAAMMSNYIYQPKDASKAVNIATHILNTVDIPRGTSREYVDSRADQQESDFTQWITISDTKNRKYYIRRYESPLMYLVDFESILSKYDSNLGELNKLTIKFPDNDLAINLPKKAEIKS</sequence>
<accession>A0A2V4BTY3</accession>
<dbReference type="GO" id="GO:0016787">
    <property type="term" value="F:hydrolase activity"/>
    <property type="evidence" value="ECO:0007669"/>
    <property type="project" value="UniProtKB-KW"/>
</dbReference>
<dbReference type="Pfam" id="PF02275">
    <property type="entry name" value="CBAH"/>
    <property type="match status" value="1"/>
</dbReference>
<evidence type="ECO:0000256" key="2">
    <source>
        <dbReference type="ARBA" id="ARBA00022801"/>
    </source>
</evidence>
<dbReference type="SUPFAM" id="SSF56235">
    <property type="entry name" value="N-terminal nucleophile aminohydrolases (Ntn hydrolases)"/>
    <property type="match status" value="1"/>
</dbReference>
<evidence type="ECO:0000256" key="1">
    <source>
        <dbReference type="ARBA" id="ARBA00006625"/>
    </source>
</evidence>
<feature type="domain" description="Choloylglycine hydrolase/NAAA C-terminal" evidence="3">
    <location>
        <begin position="2"/>
        <end position="349"/>
    </location>
</feature>
<evidence type="ECO:0000313" key="4">
    <source>
        <dbReference type="EMBL" id="PXY41190.1"/>
    </source>
</evidence>
<gene>
    <name evidence="4" type="ORF">DMB65_09555</name>
</gene>
<comment type="similarity">
    <text evidence="1">Belongs to the peptidase C59 family.</text>
</comment>
<comment type="caution">
    <text evidence="4">The sequence shown here is derived from an EMBL/GenBank/DDBJ whole genome shotgun (WGS) entry which is preliminary data.</text>
</comment>
<dbReference type="InterPro" id="IPR029132">
    <property type="entry name" value="CBAH/NAAA_C"/>
</dbReference>
<dbReference type="AlphaFoldDB" id="A0A2V4BTY3"/>
<keyword evidence="5" id="KW-1185">Reference proteome</keyword>
<dbReference type="InterPro" id="IPR052193">
    <property type="entry name" value="Peptidase_C59"/>
</dbReference>
<dbReference type="EMBL" id="QJHK01000006">
    <property type="protein sequence ID" value="PXY41190.1"/>
    <property type="molecule type" value="Genomic_DNA"/>
</dbReference>
<evidence type="ECO:0000259" key="3">
    <source>
        <dbReference type="Pfam" id="PF02275"/>
    </source>
</evidence>
<dbReference type="Proteomes" id="UP000247903">
    <property type="component" value="Unassembled WGS sequence"/>
</dbReference>
<dbReference type="InterPro" id="IPR029055">
    <property type="entry name" value="Ntn_hydrolases_N"/>
</dbReference>
<proteinExistence type="inferred from homology"/>